<feature type="compositionally biased region" description="Low complexity" evidence="1">
    <location>
        <begin position="233"/>
        <end position="252"/>
    </location>
</feature>
<feature type="compositionally biased region" description="Gly residues" evidence="1">
    <location>
        <begin position="417"/>
        <end position="428"/>
    </location>
</feature>
<feature type="compositionally biased region" description="Low complexity" evidence="1">
    <location>
        <begin position="407"/>
        <end position="416"/>
    </location>
</feature>
<reference evidence="3 4" key="1">
    <citation type="submission" date="2015-12" db="EMBL/GenBank/DDBJ databases">
        <authorList>
            <person name="Shamseldin A."/>
            <person name="Moawad H."/>
            <person name="Abd El-Rahim W.M."/>
            <person name="Sadowsky M.J."/>
        </authorList>
    </citation>
    <scope>NUCLEOTIDE SEQUENCE [LARGE SCALE GENOMIC DNA]</scope>
    <source>
        <strain evidence="3 4">JC234</strain>
    </source>
</reference>
<sequence>MSTLDIVLPRQVPVRPPLNGGGEGPKSDPADRSGGDAFSSLLAGQKRPSSGDRDQVSGEAGAKADAAKPEHESEEDLTEAEGSSSADAMLALLASLRSQTPVAEDEITPSADEPAADAGDDAVAADPDAKVVKGRARPDKDDMAAADKPAAAPADGKAAAAATRPETVPAGTAAHAAATAAQATRTAPAQAVAQGAATAAAPRTEAPSRARTQGDDTVRTRDTAAAEYREALRALGAARDSGASSRATTSADARAEGGAGRRSAGSGDEAVSARAGQPVEVIESRRFMPSQSLAGNAQMLARSLAEATDSALSTHRAAAAQAANAAQPATGQTLHTLKLQLNPLSLGSVTAVLKLTGEELSVAIQVETGEAYRQLKDDNQAIVKAMRAQGYSVDSITVQQMTPSDRSSGQNAQQQGAQGGFQGQGSNGSGDAQSSAGQRNEGNSSGHQGGRQNGGQIREQVSHPGAAAGRADGVYL</sequence>
<feature type="compositionally biased region" description="Polar residues" evidence="1">
    <location>
        <begin position="431"/>
        <end position="446"/>
    </location>
</feature>
<organism evidence="3 4">
    <name type="scientific">Hoeflea olei</name>
    <dbReference type="NCBI Taxonomy" id="1480615"/>
    <lineage>
        <taxon>Bacteria</taxon>
        <taxon>Pseudomonadati</taxon>
        <taxon>Pseudomonadota</taxon>
        <taxon>Alphaproteobacteria</taxon>
        <taxon>Hyphomicrobiales</taxon>
        <taxon>Rhizobiaceae</taxon>
        <taxon>Hoeflea</taxon>
    </lineage>
</organism>
<dbReference type="OrthoDB" id="8117459at2"/>
<dbReference type="InterPro" id="IPR021136">
    <property type="entry name" value="Flagellar_hook_control-like_C"/>
</dbReference>
<dbReference type="InterPro" id="IPR038610">
    <property type="entry name" value="FliK-like_C_sf"/>
</dbReference>
<keyword evidence="4" id="KW-1185">Reference proteome</keyword>
<feature type="region of interest" description="Disordered" evidence="1">
    <location>
        <begin position="401"/>
        <end position="457"/>
    </location>
</feature>
<dbReference type="Proteomes" id="UP000094795">
    <property type="component" value="Unassembled WGS sequence"/>
</dbReference>
<protein>
    <recommendedName>
        <fullName evidence="2">Flagellar hook-length control protein-like C-terminal domain-containing protein</fullName>
    </recommendedName>
</protein>
<feature type="compositionally biased region" description="Low complexity" evidence="1">
    <location>
        <begin position="83"/>
        <end position="96"/>
    </location>
</feature>
<comment type="caution">
    <text evidence="3">The sequence shown here is derived from an EMBL/GenBank/DDBJ whole genome shotgun (WGS) entry which is preliminary data.</text>
</comment>
<dbReference type="RefSeq" id="WP_066181900.1">
    <property type="nucleotide sequence ID" value="NZ_LQZT01000042.1"/>
</dbReference>
<feature type="compositionally biased region" description="Basic and acidic residues" evidence="1">
    <location>
        <begin position="206"/>
        <end position="232"/>
    </location>
</feature>
<evidence type="ECO:0000259" key="2">
    <source>
        <dbReference type="Pfam" id="PF02120"/>
    </source>
</evidence>
<dbReference type="STRING" id="1480615.AWJ14_18975"/>
<feature type="compositionally biased region" description="Basic and acidic residues" evidence="1">
    <location>
        <begin position="25"/>
        <end position="34"/>
    </location>
</feature>
<feature type="compositionally biased region" description="Basic and acidic residues" evidence="1">
    <location>
        <begin position="127"/>
        <end position="145"/>
    </location>
</feature>
<feature type="domain" description="Flagellar hook-length control protein-like C-terminal" evidence="2">
    <location>
        <begin position="329"/>
        <end position="405"/>
    </location>
</feature>
<feature type="compositionally biased region" description="Low complexity" evidence="1">
    <location>
        <begin position="146"/>
        <end position="205"/>
    </location>
</feature>
<feature type="compositionally biased region" description="Low complexity" evidence="1">
    <location>
        <begin position="261"/>
        <end position="270"/>
    </location>
</feature>
<evidence type="ECO:0000256" key="1">
    <source>
        <dbReference type="SAM" id="MobiDB-lite"/>
    </source>
</evidence>
<name>A0A1C1YRQ5_9HYPH</name>
<gene>
    <name evidence="3" type="ORF">AWJ14_18975</name>
</gene>
<dbReference type="Pfam" id="PF02120">
    <property type="entry name" value="Flg_hook"/>
    <property type="match status" value="1"/>
</dbReference>
<evidence type="ECO:0000313" key="3">
    <source>
        <dbReference type="EMBL" id="OCW56183.1"/>
    </source>
</evidence>
<dbReference type="AlphaFoldDB" id="A0A1C1YRQ5"/>
<evidence type="ECO:0000313" key="4">
    <source>
        <dbReference type="Proteomes" id="UP000094795"/>
    </source>
</evidence>
<proteinExistence type="predicted"/>
<feature type="region of interest" description="Disordered" evidence="1">
    <location>
        <begin position="1"/>
        <end position="277"/>
    </location>
</feature>
<dbReference type="Gene3D" id="3.30.750.140">
    <property type="match status" value="1"/>
</dbReference>
<accession>A0A1C1YRQ5</accession>
<dbReference type="EMBL" id="LQZT01000042">
    <property type="protein sequence ID" value="OCW56183.1"/>
    <property type="molecule type" value="Genomic_DNA"/>
</dbReference>